<reference evidence="1" key="1">
    <citation type="submission" date="2021-01" db="EMBL/GenBank/DDBJ databases">
        <authorList>
            <person name="Corre E."/>
            <person name="Pelletier E."/>
            <person name="Niang G."/>
            <person name="Scheremetjew M."/>
            <person name="Finn R."/>
            <person name="Kale V."/>
            <person name="Holt S."/>
            <person name="Cochrane G."/>
            <person name="Meng A."/>
            <person name="Brown T."/>
            <person name="Cohen L."/>
        </authorList>
    </citation>
    <scope>NUCLEOTIDE SEQUENCE</scope>
    <source>
        <strain evidence="1">CCMP1205</strain>
    </source>
</reference>
<evidence type="ECO:0000313" key="1">
    <source>
        <dbReference type="EMBL" id="CAD9719418.1"/>
    </source>
</evidence>
<proteinExistence type="predicted"/>
<dbReference type="AlphaFoldDB" id="A0A7S2T5J0"/>
<dbReference type="EMBL" id="HBHL01012638">
    <property type="protein sequence ID" value="CAD9719418.1"/>
    <property type="molecule type" value="Transcribed_RNA"/>
</dbReference>
<accession>A0A7S2T5J0</accession>
<organism evidence="1">
    <name type="scientific">Chloropicon primus</name>
    <dbReference type="NCBI Taxonomy" id="1764295"/>
    <lineage>
        <taxon>Eukaryota</taxon>
        <taxon>Viridiplantae</taxon>
        <taxon>Chlorophyta</taxon>
        <taxon>Chloropicophyceae</taxon>
        <taxon>Chloropicales</taxon>
        <taxon>Chloropicaceae</taxon>
        <taxon>Chloropicon</taxon>
    </lineage>
</organism>
<name>A0A7S2T5J0_9CHLO</name>
<gene>
    <name evidence="1" type="ORF">CPRI1469_LOCUS8284</name>
</gene>
<sequence>MMVTGWGGRGKGGGVPRGSHAPILLILWSTSEEGTREGGPTKVKLCGLVCAMMRLQRVRSMNGIPNRQNGGPGFGATTRVVSQAKEVKYSPSLVLRQMSPRKRGMRVMGQGKGMGVFLSSFFDRLYKTLMASAEEDALEIRDPGTAKNSSVSPQQTRNLLPAAAKPQTFLLSLVLHQRAQCEIGQFA</sequence>
<protein>
    <submittedName>
        <fullName evidence="1">Uncharacterized protein</fullName>
    </submittedName>
</protein>